<dbReference type="EMBL" id="MKEK01000001">
    <property type="protein sequence ID" value="OEY68764.1"/>
    <property type="molecule type" value="Genomic_DNA"/>
</dbReference>
<gene>
    <name evidence="2" type="ORF">BI198_03670</name>
</gene>
<feature type="transmembrane region" description="Helical" evidence="1">
    <location>
        <begin position="12"/>
        <end position="33"/>
    </location>
</feature>
<dbReference type="STRING" id="1628148.BI198_03670"/>
<keyword evidence="1" id="KW-0472">Membrane</keyword>
<evidence type="ECO:0000313" key="2">
    <source>
        <dbReference type="EMBL" id="OEY68764.1"/>
    </source>
</evidence>
<dbReference type="OrthoDB" id="9846759at2"/>
<organism evidence="2 3">
    <name type="scientific">Rheinheimera salexigens</name>
    <dbReference type="NCBI Taxonomy" id="1628148"/>
    <lineage>
        <taxon>Bacteria</taxon>
        <taxon>Pseudomonadati</taxon>
        <taxon>Pseudomonadota</taxon>
        <taxon>Gammaproteobacteria</taxon>
        <taxon>Chromatiales</taxon>
        <taxon>Chromatiaceae</taxon>
        <taxon>Rheinheimera</taxon>
    </lineage>
</organism>
<feature type="transmembrane region" description="Helical" evidence="1">
    <location>
        <begin position="53"/>
        <end position="74"/>
    </location>
</feature>
<feature type="transmembrane region" description="Helical" evidence="1">
    <location>
        <begin position="125"/>
        <end position="147"/>
    </location>
</feature>
<sequence length="150" mass="16591">MDTIQLINLLPYTFLNPLILMAYIFICSENALLQGSKIQTFYDIGGNSQRINLGLYLGFCVLASGLFISFKLVTLLPLATTDVTALDLILVEPGWSEFIAYIATLFTLCGFLAKDGIESNVAGFIFFPFLMLGAVLLVINHVSWLWAKVI</sequence>
<dbReference type="Proteomes" id="UP000242258">
    <property type="component" value="Unassembled WGS sequence"/>
</dbReference>
<feature type="transmembrane region" description="Helical" evidence="1">
    <location>
        <begin position="94"/>
        <end position="113"/>
    </location>
</feature>
<evidence type="ECO:0000313" key="3">
    <source>
        <dbReference type="Proteomes" id="UP000242258"/>
    </source>
</evidence>
<dbReference type="RefSeq" id="WP_070048330.1">
    <property type="nucleotide sequence ID" value="NZ_CBCSDO010000001.1"/>
</dbReference>
<comment type="caution">
    <text evidence="2">The sequence shown here is derived from an EMBL/GenBank/DDBJ whole genome shotgun (WGS) entry which is preliminary data.</text>
</comment>
<proteinExistence type="predicted"/>
<evidence type="ECO:0000256" key="1">
    <source>
        <dbReference type="SAM" id="Phobius"/>
    </source>
</evidence>
<keyword evidence="1" id="KW-1133">Transmembrane helix</keyword>
<reference evidence="3" key="1">
    <citation type="submission" date="2016-09" db="EMBL/GenBank/DDBJ databases">
        <authorList>
            <person name="Wan X."/>
            <person name="Hou S."/>
        </authorList>
    </citation>
    <scope>NUCLEOTIDE SEQUENCE [LARGE SCALE GENOMIC DNA]</scope>
    <source>
        <strain evidence="3">KH87</strain>
    </source>
</reference>
<keyword evidence="3" id="KW-1185">Reference proteome</keyword>
<keyword evidence="1" id="KW-0812">Transmembrane</keyword>
<protein>
    <submittedName>
        <fullName evidence="2">Uncharacterized protein</fullName>
    </submittedName>
</protein>
<name>A0A1E7Q3H7_9GAMM</name>
<dbReference type="AlphaFoldDB" id="A0A1E7Q3H7"/>
<accession>A0A1E7Q3H7</accession>